<feature type="domain" description="PAC" evidence="10">
    <location>
        <begin position="258"/>
        <end position="311"/>
    </location>
</feature>
<dbReference type="EC" id="2.7.13.3" evidence="2"/>
<evidence type="ECO:0000256" key="1">
    <source>
        <dbReference type="ARBA" id="ARBA00000085"/>
    </source>
</evidence>
<dbReference type="OrthoDB" id="5429357at2"/>
<evidence type="ECO:0000313" key="12">
    <source>
        <dbReference type="Proteomes" id="UP000199073"/>
    </source>
</evidence>
<evidence type="ECO:0000313" key="11">
    <source>
        <dbReference type="EMBL" id="SDP41760.1"/>
    </source>
</evidence>
<evidence type="ECO:0000256" key="3">
    <source>
        <dbReference type="ARBA" id="ARBA00022553"/>
    </source>
</evidence>
<dbReference type="InterPro" id="IPR016032">
    <property type="entry name" value="Sig_transdc_resp-reg_C-effctor"/>
</dbReference>
<dbReference type="NCBIfam" id="TIGR00229">
    <property type="entry name" value="sensory_box"/>
    <property type="match status" value="2"/>
</dbReference>
<sequence length="590" mass="69096">MIKRTTDQVQLTNSKPESADRPGFMDLDQLCAIFSESIVPTLIRDTQSRLNVFYNDAMEKLTGYCHSEVRDIETWITKIYPDRKIQIEALRKISRSAQRQLIVKGEESIITRKDNCQRNVEFSIYNVTLGQHQTACQILQGMDVTSHRNIQREFLRVNSELAALNQQLESRVKRRTTELKKSQMRLEMALEGAKEGLWVIDFTEGNMNFSRHSAKMLGYELDDLGTTSNKWDQITHPQDWPKVEQALKDHFEGKTEYYEQQYRARTKSGKWKWVLGHGRVTRRDDKGNPIEAIGTHVDITELKQTELRLRKSEQKFKLLVEDAPFGLLILDQKRQIEYFNPKFKELFGYTAEELPDLDSWLDRAYPDPKYRETVARTWENIFQRNFSLVNGEVEPFHFTVRCRNGDEKNIKFDHVYLKNNKYLVCYEDVTARTLAEEALKVRESELELKNEELKEMNNALRVLLQRIEKDKSVLEEKVLLNIKDLVTPYLDSLENTRLSSRQQSYIEILKSNLNEIVSPFSRKLSASHLYLTPKEIQVANLIKENKGTKEIAELLNISISAVQFHRHNIRRKLGLVDKKINLMSYLRSIV</sequence>
<comment type="catalytic activity">
    <reaction evidence="1">
        <text>ATP + protein L-histidine = ADP + protein N-phospho-L-histidine.</text>
        <dbReference type="EC" id="2.7.13.3"/>
    </reaction>
</comment>
<evidence type="ECO:0000256" key="7">
    <source>
        <dbReference type="SAM" id="MobiDB-lite"/>
    </source>
</evidence>
<keyword evidence="5" id="KW-0418">Kinase</keyword>
<dbReference type="InterPro" id="IPR000792">
    <property type="entry name" value="Tscrpt_reg_LuxR_C"/>
</dbReference>
<dbReference type="SUPFAM" id="SSF46894">
    <property type="entry name" value="C-terminal effector domain of the bipartite response regulators"/>
    <property type="match status" value="1"/>
</dbReference>
<dbReference type="PROSITE" id="PS50043">
    <property type="entry name" value="HTH_LUXR_2"/>
    <property type="match status" value="1"/>
</dbReference>
<dbReference type="RefSeq" id="WP_092223693.1">
    <property type="nucleotide sequence ID" value="NZ_FNJI01000019.1"/>
</dbReference>
<evidence type="ECO:0000256" key="4">
    <source>
        <dbReference type="ARBA" id="ARBA00022679"/>
    </source>
</evidence>
<dbReference type="Pfam" id="PF13188">
    <property type="entry name" value="PAS_8"/>
    <property type="match status" value="1"/>
</dbReference>
<dbReference type="PROSITE" id="PS50113">
    <property type="entry name" value="PAC"/>
    <property type="match status" value="1"/>
</dbReference>
<dbReference type="InterPro" id="IPR036388">
    <property type="entry name" value="WH-like_DNA-bd_sf"/>
</dbReference>
<dbReference type="InterPro" id="IPR052162">
    <property type="entry name" value="Sensor_kinase/Photoreceptor"/>
</dbReference>
<dbReference type="InterPro" id="IPR000014">
    <property type="entry name" value="PAS"/>
</dbReference>
<keyword evidence="4" id="KW-0808">Transferase</keyword>
<dbReference type="Gene3D" id="1.10.10.10">
    <property type="entry name" value="Winged helix-like DNA-binding domain superfamily/Winged helix DNA-binding domain"/>
    <property type="match status" value="1"/>
</dbReference>
<evidence type="ECO:0000256" key="6">
    <source>
        <dbReference type="SAM" id="Coils"/>
    </source>
</evidence>
<dbReference type="STRING" id="91360.SAMN05660330_02702"/>
<evidence type="ECO:0000259" key="8">
    <source>
        <dbReference type="PROSITE" id="PS50043"/>
    </source>
</evidence>
<dbReference type="GO" id="GO:0003677">
    <property type="term" value="F:DNA binding"/>
    <property type="evidence" value="ECO:0007669"/>
    <property type="project" value="InterPro"/>
</dbReference>
<evidence type="ECO:0000259" key="9">
    <source>
        <dbReference type="PROSITE" id="PS50112"/>
    </source>
</evidence>
<dbReference type="Pfam" id="PF13426">
    <property type="entry name" value="PAS_9"/>
    <property type="match status" value="1"/>
</dbReference>
<evidence type="ECO:0000259" key="10">
    <source>
        <dbReference type="PROSITE" id="PS50113"/>
    </source>
</evidence>
<evidence type="ECO:0000256" key="2">
    <source>
        <dbReference type="ARBA" id="ARBA00012438"/>
    </source>
</evidence>
<feature type="coiled-coil region" evidence="6">
    <location>
        <begin position="147"/>
        <end position="185"/>
    </location>
</feature>
<feature type="domain" description="PAS" evidence="9">
    <location>
        <begin position="312"/>
        <end position="367"/>
    </location>
</feature>
<name>A0A1H0SJ83_9BACT</name>
<dbReference type="Gene3D" id="3.30.450.20">
    <property type="entry name" value="PAS domain"/>
    <property type="match status" value="3"/>
</dbReference>
<organism evidence="11 12">
    <name type="scientific">Desulforhopalus singaporensis</name>
    <dbReference type="NCBI Taxonomy" id="91360"/>
    <lineage>
        <taxon>Bacteria</taxon>
        <taxon>Pseudomonadati</taxon>
        <taxon>Thermodesulfobacteriota</taxon>
        <taxon>Desulfobulbia</taxon>
        <taxon>Desulfobulbales</taxon>
        <taxon>Desulfocapsaceae</taxon>
        <taxon>Desulforhopalus</taxon>
    </lineage>
</organism>
<dbReference type="SMART" id="SM00086">
    <property type="entry name" value="PAC"/>
    <property type="match status" value="1"/>
</dbReference>
<dbReference type="PROSITE" id="PS50112">
    <property type="entry name" value="PAS"/>
    <property type="match status" value="2"/>
</dbReference>
<dbReference type="GO" id="GO:0006355">
    <property type="term" value="P:regulation of DNA-templated transcription"/>
    <property type="evidence" value="ECO:0007669"/>
    <property type="project" value="InterPro"/>
</dbReference>
<dbReference type="InterPro" id="IPR001610">
    <property type="entry name" value="PAC"/>
</dbReference>
<keyword evidence="3" id="KW-0597">Phosphoprotein</keyword>
<dbReference type="SMART" id="SM00091">
    <property type="entry name" value="PAS"/>
    <property type="match status" value="3"/>
</dbReference>
<dbReference type="PANTHER" id="PTHR43304">
    <property type="entry name" value="PHYTOCHROME-LIKE PROTEIN CPH1"/>
    <property type="match status" value="1"/>
</dbReference>
<dbReference type="PANTHER" id="PTHR43304:SF1">
    <property type="entry name" value="PAC DOMAIN-CONTAINING PROTEIN"/>
    <property type="match status" value="1"/>
</dbReference>
<dbReference type="CDD" id="cd00130">
    <property type="entry name" value="PAS"/>
    <property type="match status" value="2"/>
</dbReference>
<feature type="compositionally biased region" description="Polar residues" evidence="7">
    <location>
        <begin position="7"/>
        <end position="16"/>
    </location>
</feature>
<dbReference type="Pfam" id="PF08447">
    <property type="entry name" value="PAS_3"/>
    <property type="match status" value="1"/>
</dbReference>
<evidence type="ECO:0000256" key="5">
    <source>
        <dbReference type="ARBA" id="ARBA00022777"/>
    </source>
</evidence>
<feature type="region of interest" description="Disordered" evidence="7">
    <location>
        <begin position="1"/>
        <end position="22"/>
    </location>
</feature>
<dbReference type="AlphaFoldDB" id="A0A1H0SJ83"/>
<feature type="domain" description="HTH luxR-type" evidence="8">
    <location>
        <begin position="524"/>
        <end position="590"/>
    </location>
</feature>
<dbReference type="GO" id="GO:0004673">
    <property type="term" value="F:protein histidine kinase activity"/>
    <property type="evidence" value="ECO:0007669"/>
    <property type="project" value="UniProtKB-EC"/>
</dbReference>
<dbReference type="InterPro" id="IPR035965">
    <property type="entry name" value="PAS-like_dom_sf"/>
</dbReference>
<feature type="domain" description="PAS" evidence="9">
    <location>
        <begin position="182"/>
        <end position="254"/>
    </location>
</feature>
<proteinExistence type="predicted"/>
<reference evidence="11 12" key="1">
    <citation type="submission" date="2016-10" db="EMBL/GenBank/DDBJ databases">
        <authorList>
            <person name="de Groot N.N."/>
        </authorList>
    </citation>
    <scope>NUCLEOTIDE SEQUENCE [LARGE SCALE GENOMIC DNA]</scope>
    <source>
        <strain evidence="11 12">DSM 12130</strain>
    </source>
</reference>
<dbReference type="Proteomes" id="UP000199073">
    <property type="component" value="Unassembled WGS sequence"/>
</dbReference>
<gene>
    <name evidence="11" type="ORF">SAMN05660330_02702</name>
</gene>
<keyword evidence="6" id="KW-0175">Coiled coil</keyword>
<accession>A0A1H0SJ83</accession>
<dbReference type="EMBL" id="FNJI01000019">
    <property type="protein sequence ID" value="SDP41760.1"/>
    <property type="molecule type" value="Genomic_DNA"/>
</dbReference>
<dbReference type="SUPFAM" id="SSF55785">
    <property type="entry name" value="PYP-like sensor domain (PAS domain)"/>
    <property type="match status" value="3"/>
</dbReference>
<dbReference type="CDD" id="cd06170">
    <property type="entry name" value="LuxR_C_like"/>
    <property type="match status" value="1"/>
</dbReference>
<protein>
    <recommendedName>
        <fullName evidence="2">histidine kinase</fullName>
        <ecNumber evidence="2">2.7.13.3</ecNumber>
    </recommendedName>
</protein>
<keyword evidence="12" id="KW-1185">Reference proteome</keyword>
<feature type="coiled-coil region" evidence="6">
    <location>
        <begin position="434"/>
        <end position="477"/>
    </location>
</feature>
<dbReference type="SMART" id="SM00421">
    <property type="entry name" value="HTH_LUXR"/>
    <property type="match status" value="1"/>
</dbReference>
<dbReference type="Pfam" id="PF00196">
    <property type="entry name" value="GerE"/>
    <property type="match status" value="1"/>
</dbReference>
<dbReference type="InterPro" id="IPR013655">
    <property type="entry name" value="PAS_fold_3"/>
</dbReference>
<dbReference type="InterPro" id="IPR000700">
    <property type="entry name" value="PAS-assoc_C"/>
</dbReference>